<comment type="similarity">
    <text evidence="1">Belongs to the TolB family.</text>
</comment>
<dbReference type="Gene3D" id="2.120.10.30">
    <property type="entry name" value="TolB, C-terminal domain"/>
    <property type="match status" value="2"/>
</dbReference>
<dbReference type="RefSeq" id="WP_194847736.1">
    <property type="nucleotide sequence ID" value="NZ_JAAEJV010000022.1"/>
</dbReference>
<comment type="caution">
    <text evidence="3">The sequence shown here is derived from an EMBL/GenBank/DDBJ whole genome shotgun (WGS) entry which is preliminary data.</text>
</comment>
<dbReference type="Proteomes" id="UP001194714">
    <property type="component" value="Unassembled WGS sequence"/>
</dbReference>
<dbReference type="InterPro" id="IPR011659">
    <property type="entry name" value="WD40"/>
</dbReference>
<accession>A0ABS0AZQ5</accession>
<dbReference type="SUPFAM" id="SSF69304">
    <property type="entry name" value="Tricorn protease N-terminal domain"/>
    <property type="match status" value="1"/>
</dbReference>
<reference evidence="3 4" key="1">
    <citation type="submission" date="2020-01" db="EMBL/GenBank/DDBJ databases">
        <title>Draft genome sequence of Cand. Neptunochlamydia vexilliferae K9.</title>
        <authorList>
            <person name="Schulz F."/>
            <person name="Koestlbacher S."/>
            <person name="Wascher F."/>
            <person name="Pizzetti I."/>
            <person name="Horn M."/>
        </authorList>
    </citation>
    <scope>NUCLEOTIDE SEQUENCE [LARGE SCALE GENOMIC DNA]</scope>
    <source>
        <strain evidence="3 4">K9</strain>
    </source>
</reference>
<evidence type="ECO:0000256" key="1">
    <source>
        <dbReference type="ARBA" id="ARBA00009820"/>
    </source>
</evidence>
<dbReference type="PANTHER" id="PTHR36842">
    <property type="entry name" value="PROTEIN TOLB HOMOLOG"/>
    <property type="match status" value="1"/>
</dbReference>
<proteinExistence type="inferred from homology"/>
<protein>
    <recommendedName>
        <fullName evidence="2">Protein TolB homolog</fullName>
    </recommendedName>
</protein>
<evidence type="ECO:0000313" key="4">
    <source>
        <dbReference type="Proteomes" id="UP001194714"/>
    </source>
</evidence>
<name>A0ABS0AZQ5_9BACT</name>
<dbReference type="Pfam" id="PF07676">
    <property type="entry name" value="PD40"/>
    <property type="match status" value="3"/>
</dbReference>
<organism evidence="3 4">
    <name type="scientific">Candidatus Neptunichlamydia vexilliferae</name>
    <dbReference type="NCBI Taxonomy" id="1651774"/>
    <lineage>
        <taxon>Bacteria</taxon>
        <taxon>Pseudomonadati</taxon>
        <taxon>Chlamydiota</taxon>
        <taxon>Chlamydiia</taxon>
        <taxon>Parachlamydiales</taxon>
        <taxon>Simkaniaceae</taxon>
        <taxon>Candidatus Neptunichlamydia</taxon>
    </lineage>
</organism>
<dbReference type="InterPro" id="IPR011042">
    <property type="entry name" value="6-blade_b-propeller_TolB-like"/>
</dbReference>
<evidence type="ECO:0000313" key="3">
    <source>
        <dbReference type="EMBL" id="MBF5059430.1"/>
    </source>
</evidence>
<sequence>MLTLYGEEKELVIPLATRSFLSSVYLNSPLNKELSDVLAFDLNNNGSTYITDQETSDFRVDIEKMGKSFRAVVSLARKEMTKSFGPYRLSGNFASDRRVIHQFSDEVTALVSGKAGIASSRILYALQVPEGTQWKSEIWEADYDGKNKRQITREKSYCITPTFFPCEGAFTDNKFLYVNYKNGQPKIYISSFDKAQGTPLVSLRGNQLLPAISKKGDMMAFISDASGRADLFVQPFNRTYGPMGKPIQAFSFPRSVQASPTFRPDGKKIAFVSDKNGTPRIFLINTPSPGRRLKPRPLCITKKYRHNTCPSWSPDGTKLAYSAIVDGTRQIMVYDFLTKEEIQLTAGKSHKENPSWSPNSLHIVYNTVDPSSSELFIINLKQKESLQITSGSGKKHYPAWEPIRGPE</sequence>
<gene>
    <name evidence="3" type="ORF">NEPTK9_000944</name>
</gene>
<evidence type="ECO:0000256" key="2">
    <source>
        <dbReference type="ARBA" id="ARBA00018228"/>
    </source>
</evidence>
<dbReference type="EMBL" id="JAAEJV010000022">
    <property type="protein sequence ID" value="MBF5059430.1"/>
    <property type="molecule type" value="Genomic_DNA"/>
</dbReference>
<keyword evidence="4" id="KW-1185">Reference proteome</keyword>
<dbReference type="NCBIfam" id="NF002183">
    <property type="entry name" value="PRK01029.1"/>
    <property type="match status" value="1"/>
</dbReference>